<name>A0A841Q5K4_9BACI</name>
<dbReference type="InterPro" id="IPR001387">
    <property type="entry name" value="Cro/C1-type_HTH"/>
</dbReference>
<dbReference type="EMBL" id="JACHGH010000005">
    <property type="protein sequence ID" value="MBB6453686.1"/>
    <property type="molecule type" value="Genomic_DNA"/>
</dbReference>
<evidence type="ECO:0000256" key="1">
    <source>
        <dbReference type="ARBA" id="ARBA00023125"/>
    </source>
</evidence>
<dbReference type="Pfam" id="PF08671">
    <property type="entry name" value="SinI"/>
    <property type="match status" value="1"/>
</dbReference>
<dbReference type="GO" id="GO:0003700">
    <property type="term" value="F:DNA-binding transcription factor activity"/>
    <property type="evidence" value="ECO:0007669"/>
    <property type="project" value="TreeGrafter"/>
</dbReference>
<dbReference type="Pfam" id="PF01381">
    <property type="entry name" value="HTH_3"/>
    <property type="match status" value="1"/>
</dbReference>
<dbReference type="InterPro" id="IPR010982">
    <property type="entry name" value="Lambda_DNA-bd_dom_sf"/>
</dbReference>
<dbReference type="PANTHER" id="PTHR46797:SF1">
    <property type="entry name" value="METHYLPHOSPHONATE SYNTHASE"/>
    <property type="match status" value="1"/>
</dbReference>
<reference evidence="4 5" key="1">
    <citation type="submission" date="2020-08" db="EMBL/GenBank/DDBJ databases">
        <title>Genomic Encyclopedia of Type Strains, Phase IV (KMG-IV): sequencing the most valuable type-strain genomes for metagenomic binning, comparative biology and taxonomic classification.</title>
        <authorList>
            <person name="Goeker M."/>
        </authorList>
    </citation>
    <scope>NUCLEOTIDE SEQUENCE [LARGE SCALE GENOMIC DNA]</scope>
    <source>
        <strain evidence="4 5">DSM 19612</strain>
    </source>
</reference>
<protein>
    <submittedName>
        <fullName evidence="4">XRE family transcriptional regulator of biofilm formation</fullName>
    </submittedName>
</protein>
<dbReference type="SUPFAM" id="SSF47406">
    <property type="entry name" value="SinR repressor dimerisation domain-like"/>
    <property type="match status" value="1"/>
</dbReference>
<dbReference type="PANTHER" id="PTHR46797">
    <property type="entry name" value="HTH-TYPE TRANSCRIPTIONAL REGULATOR"/>
    <property type="match status" value="1"/>
</dbReference>
<keyword evidence="5" id="KW-1185">Reference proteome</keyword>
<dbReference type="GO" id="GO:0046983">
    <property type="term" value="F:protein dimerization activity"/>
    <property type="evidence" value="ECO:0007669"/>
    <property type="project" value="InterPro"/>
</dbReference>
<gene>
    <name evidence="4" type="ORF">HNQ94_002135</name>
</gene>
<dbReference type="SMART" id="SM00530">
    <property type="entry name" value="HTH_XRE"/>
    <property type="match status" value="1"/>
</dbReference>
<dbReference type="AlphaFoldDB" id="A0A841Q5K4"/>
<dbReference type="InterPro" id="IPR036281">
    <property type="entry name" value="SinR/SinI_dimer_dom_sf"/>
</dbReference>
<dbReference type="PROSITE" id="PS51500">
    <property type="entry name" value="SIN"/>
    <property type="match status" value="1"/>
</dbReference>
<dbReference type="InterPro" id="IPR050807">
    <property type="entry name" value="TransReg_Diox_bact_type"/>
</dbReference>
<dbReference type="PROSITE" id="PS50943">
    <property type="entry name" value="HTH_CROC1"/>
    <property type="match status" value="1"/>
</dbReference>
<dbReference type="GO" id="GO:0003677">
    <property type="term" value="F:DNA binding"/>
    <property type="evidence" value="ECO:0007669"/>
    <property type="project" value="UniProtKB-KW"/>
</dbReference>
<accession>A0A841Q5K4</accession>
<keyword evidence="1" id="KW-0238">DNA-binding</keyword>
<dbReference type="SUPFAM" id="SSF47413">
    <property type="entry name" value="lambda repressor-like DNA-binding domains"/>
    <property type="match status" value="1"/>
</dbReference>
<comment type="caution">
    <text evidence="4">The sequence shown here is derived from an EMBL/GenBank/DDBJ whole genome shotgun (WGS) entry which is preliminary data.</text>
</comment>
<evidence type="ECO:0000259" key="3">
    <source>
        <dbReference type="PROSITE" id="PS51500"/>
    </source>
</evidence>
<evidence type="ECO:0000313" key="4">
    <source>
        <dbReference type="EMBL" id="MBB6453686.1"/>
    </source>
</evidence>
<organism evidence="4 5">
    <name type="scientific">Salirhabdus euzebyi</name>
    <dbReference type="NCBI Taxonomy" id="394506"/>
    <lineage>
        <taxon>Bacteria</taxon>
        <taxon>Bacillati</taxon>
        <taxon>Bacillota</taxon>
        <taxon>Bacilli</taxon>
        <taxon>Bacillales</taxon>
        <taxon>Bacillaceae</taxon>
        <taxon>Salirhabdus</taxon>
    </lineage>
</organism>
<dbReference type="Proteomes" id="UP000581688">
    <property type="component" value="Unassembled WGS sequence"/>
</dbReference>
<proteinExistence type="predicted"/>
<feature type="domain" description="Sin" evidence="3">
    <location>
        <begin position="64"/>
        <end position="102"/>
    </location>
</feature>
<sequence>MIGKKIKHYRELKGYSISELAKRSEISKSYLSNLERDLKQNPSLHLLSKIASTLDITVEVLIDEEKSGEDNWLDDEWVGLIKQAMEIGLTKKDFHEFQTYIKFKNWKNNIEEEKKL</sequence>
<dbReference type="GO" id="GO:0005829">
    <property type="term" value="C:cytosol"/>
    <property type="evidence" value="ECO:0007669"/>
    <property type="project" value="TreeGrafter"/>
</dbReference>
<dbReference type="CDD" id="cd00093">
    <property type="entry name" value="HTH_XRE"/>
    <property type="match status" value="1"/>
</dbReference>
<dbReference type="RefSeq" id="WP_174495968.1">
    <property type="nucleotide sequence ID" value="NZ_CADDWK010000005.1"/>
</dbReference>
<dbReference type="Gene3D" id="1.10.260.40">
    <property type="entry name" value="lambda repressor-like DNA-binding domains"/>
    <property type="match status" value="1"/>
</dbReference>
<dbReference type="InterPro" id="IPR010981">
    <property type="entry name" value="SinR/SinI_dimer_dom"/>
</dbReference>
<feature type="domain" description="HTH cro/C1-type" evidence="2">
    <location>
        <begin position="6"/>
        <end position="61"/>
    </location>
</feature>
<evidence type="ECO:0000259" key="2">
    <source>
        <dbReference type="PROSITE" id="PS50943"/>
    </source>
</evidence>
<evidence type="ECO:0000313" key="5">
    <source>
        <dbReference type="Proteomes" id="UP000581688"/>
    </source>
</evidence>